<gene>
    <name evidence="6" type="ORF">Taro_016805</name>
</gene>
<dbReference type="GO" id="GO:0016788">
    <property type="term" value="F:hydrolase activity, acting on ester bonds"/>
    <property type="evidence" value="ECO:0007669"/>
    <property type="project" value="InterPro"/>
</dbReference>
<evidence type="ECO:0000256" key="2">
    <source>
        <dbReference type="ARBA" id="ARBA00022729"/>
    </source>
</evidence>
<evidence type="ECO:0000313" key="6">
    <source>
        <dbReference type="EMBL" id="MQL84307.1"/>
    </source>
</evidence>
<evidence type="ECO:0000256" key="1">
    <source>
        <dbReference type="ARBA" id="ARBA00008668"/>
    </source>
</evidence>
<dbReference type="CDD" id="cd01837">
    <property type="entry name" value="SGNH_plant_lipase_like"/>
    <property type="match status" value="1"/>
</dbReference>
<comment type="caution">
    <text evidence="6">The sequence shown here is derived from an EMBL/GenBank/DDBJ whole genome shotgun (WGS) entry which is preliminary data.</text>
</comment>
<accession>A0A843UPJ4</accession>
<keyword evidence="7" id="KW-1185">Reference proteome</keyword>
<dbReference type="Gene3D" id="3.40.50.1110">
    <property type="entry name" value="SGNH hydrolase"/>
    <property type="match status" value="1"/>
</dbReference>
<evidence type="ECO:0000256" key="4">
    <source>
        <dbReference type="ARBA" id="ARBA00023180"/>
    </source>
</evidence>
<dbReference type="Proteomes" id="UP000652761">
    <property type="component" value="Unassembled WGS sequence"/>
</dbReference>
<dbReference type="PANTHER" id="PTHR22835">
    <property type="entry name" value="ZINC FINGER FYVE DOMAIN CONTAINING PROTEIN"/>
    <property type="match status" value="1"/>
</dbReference>
<dbReference type="SUPFAM" id="SSF52266">
    <property type="entry name" value="SGNH hydrolase"/>
    <property type="match status" value="1"/>
</dbReference>
<proteinExistence type="inferred from homology"/>
<comment type="similarity">
    <text evidence="1">Belongs to the 'GDSL' lipolytic enzyme family.</text>
</comment>
<name>A0A843UPJ4_COLES</name>
<feature type="chain" id="PRO_5032973135" evidence="5">
    <location>
        <begin position="25"/>
        <end position="378"/>
    </location>
</feature>
<evidence type="ECO:0000313" key="7">
    <source>
        <dbReference type="Proteomes" id="UP000652761"/>
    </source>
</evidence>
<dbReference type="InterPro" id="IPR001087">
    <property type="entry name" value="GDSL"/>
</dbReference>
<protein>
    <submittedName>
        <fullName evidence="6">Uncharacterized protein</fullName>
    </submittedName>
</protein>
<evidence type="ECO:0000256" key="3">
    <source>
        <dbReference type="ARBA" id="ARBA00022801"/>
    </source>
</evidence>
<keyword evidence="3" id="KW-0378">Hydrolase</keyword>
<dbReference type="InterPro" id="IPR035669">
    <property type="entry name" value="SGNH_plant_lipase-like"/>
</dbReference>
<dbReference type="PROSITE" id="PS51257">
    <property type="entry name" value="PROKAR_LIPOPROTEIN"/>
    <property type="match status" value="1"/>
</dbReference>
<sequence length="378" mass="41450">MAGRLPLWFLSILHPLLLNAHVSGGGGGCCIGAIYSLGDSIADTGNAVHLGLSGAFAPSASLPYGETLKKATGRCSDGLLMIDYFGKTSCCTPSILPTALGLPYVPPYLDKSANFDHGVNFAVAGATALDQSFFLKNGIPQFTNSSLDVQLRWFNDHLKSSVCPSKQDCPKKLEKTLFFVGEIGGNDYNYPLMQGRPAEELKTSVPQVVRKIVDAAKEVIDVGAVQLIVPGNFPIGCFPIYLTTFKQQDSEYDKRGCLKDLNNFAQFHNQHLGKALEDLKKDHPNVTIIYADYYNMFLNIHDRADNYGFDKSSLLKACCGTGSDYNFNMNRMCGSLGVPVCSDPTKFISWDGIHLTQEAYKNMANQLLNIELLKKWKC</sequence>
<reference evidence="6" key="1">
    <citation type="submission" date="2017-07" db="EMBL/GenBank/DDBJ databases">
        <title>Taro Niue Genome Assembly and Annotation.</title>
        <authorList>
            <person name="Atibalentja N."/>
            <person name="Keating K."/>
            <person name="Fields C.J."/>
        </authorList>
    </citation>
    <scope>NUCLEOTIDE SEQUENCE</scope>
    <source>
        <strain evidence="6">Niue_2</strain>
        <tissue evidence="6">Leaf</tissue>
    </source>
</reference>
<keyword evidence="2 5" id="KW-0732">Signal</keyword>
<feature type="signal peptide" evidence="5">
    <location>
        <begin position="1"/>
        <end position="24"/>
    </location>
</feature>
<dbReference type="InterPro" id="IPR036514">
    <property type="entry name" value="SGNH_hydro_sf"/>
</dbReference>
<dbReference type="EMBL" id="NMUH01000752">
    <property type="protein sequence ID" value="MQL84307.1"/>
    <property type="molecule type" value="Genomic_DNA"/>
</dbReference>
<dbReference type="Pfam" id="PF00657">
    <property type="entry name" value="Lipase_GDSL"/>
    <property type="match status" value="1"/>
</dbReference>
<dbReference type="PANTHER" id="PTHR22835:SF517">
    <property type="entry name" value="GDSL-LIKE LIPASE_ACYLHYDROLASE FAMILY PROTEIN, EXPRESSED"/>
    <property type="match status" value="1"/>
</dbReference>
<evidence type="ECO:0000256" key="5">
    <source>
        <dbReference type="SAM" id="SignalP"/>
    </source>
</evidence>
<dbReference type="OrthoDB" id="1600564at2759"/>
<keyword evidence="4" id="KW-0325">Glycoprotein</keyword>
<organism evidence="6 7">
    <name type="scientific">Colocasia esculenta</name>
    <name type="common">Wild taro</name>
    <name type="synonym">Arum esculentum</name>
    <dbReference type="NCBI Taxonomy" id="4460"/>
    <lineage>
        <taxon>Eukaryota</taxon>
        <taxon>Viridiplantae</taxon>
        <taxon>Streptophyta</taxon>
        <taxon>Embryophyta</taxon>
        <taxon>Tracheophyta</taxon>
        <taxon>Spermatophyta</taxon>
        <taxon>Magnoliopsida</taxon>
        <taxon>Liliopsida</taxon>
        <taxon>Araceae</taxon>
        <taxon>Aroideae</taxon>
        <taxon>Colocasieae</taxon>
        <taxon>Colocasia</taxon>
    </lineage>
</organism>
<dbReference type="AlphaFoldDB" id="A0A843UPJ4"/>